<comment type="caution">
    <text evidence="5">The sequence shown here is derived from an EMBL/GenBank/DDBJ whole genome shotgun (WGS) entry which is preliminary data.</text>
</comment>
<organism evidence="5 6">
    <name type="scientific">Friedmanniomyces endolithicus</name>
    <dbReference type="NCBI Taxonomy" id="329885"/>
    <lineage>
        <taxon>Eukaryota</taxon>
        <taxon>Fungi</taxon>
        <taxon>Dikarya</taxon>
        <taxon>Ascomycota</taxon>
        <taxon>Pezizomycotina</taxon>
        <taxon>Dothideomycetes</taxon>
        <taxon>Dothideomycetidae</taxon>
        <taxon>Mycosphaerellales</taxon>
        <taxon>Teratosphaeriaceae</taxon>
        <taxon>Friedmanniomyces</taxon>
    </lineage>
</organism>
<dbReference type="InterPro" id="IPR003822">
    <property type="entry name" value="PAH"/>
</dbReference>
<name>A0A4U0UIM4_9PEZI</name>
<dbReference type="EMBL" id="NAJP01000068">
    <property type="protein sequence ID" value="TKA35503.1"/>
    <property type="molecule type" value="Genomic_DNA"/>
</dbReference>
<feature type="region of interest" description="Disordered" evidence="4">
    <location>
        <begin position="98"/>
        <end position="160"/>
    </location>
</feature>
<keyword evidence="2 3" id="KW-0539">Nucleus</keyword>
<dbReference type="InterPro" id="IPR036600">
    <property type="entry name" value="PAH_sf"/>
</dbReference>
<proteinExistence type="predicted"/>
<reference evidence="5 6" key="1">
    <citation type="submission" date="2017-03" db="EMBL/GenBank/DDBJ databases">
        <title>Genomes of endolithic fungi from Antarctica.</title>
        <authorList>
            <person name="Coleine C."/>
            <person name="Masonjones S."/>
            <person name="Stajich J.E."/>
        </authorList>
    </citation>
    <scope>NUCLEOTIDE SEQUENCE [LARGE SCALE GENOMIC DNA]</scope>
    <source>
        <strain evidence="5 6">CCFEE 5311</strain>
    </source>
</reference>
<feature type="compositionally biased region" description="Gly residues" evidence="4">
    <location>
        <begin position="113"/>
        <end position="122"/>
    </location>
</feature>
<sequence>MTDTISSLTTRLHANDFSPVQIAVLQDAFTYIDRVQQRFTNHPELLERFNDIVRAFGAAAGGIEVETVVRRVSELFVEHPEWVEGFGAWVEAERLARRGEEDDDGEGAVMGAEGSGGGGGGGAERDDVADCDVTRQSRRERTRTSRRRPRRGQASGDLVLERPPQNAFQAHLLRDPLLPLPAGIPSPWLRRLHARHSGDRAIWVDYRSGVTRVSGSGIDGEMEIDRRRVRAERDGKAAPGRSVGAGAGGGAGREGGEGFGDGEIGLKGVVMRRGGRAETRPICTPL</sequence>
<dbReference type="Proteomes" id="UP000310066">
    <property type="component" value="Unassembled WGS sequence"/>
</dbReference>
<evidence type="ECO:0000256" key="4">
    <source>
        <dbReference type="SAM" id="MobiDB-lite"/>
    </source>
</evidence>
<dbReference type="GO" id="GO:0005634">
    <property type="term" value="C:nucleus"/>
    <property type="evidence" value="ECO:0007669"/>
    <property type="project" value="UniProtKB-SubCell"/>
</dbReference>
<dbReference type="GO" id="GO:0006355">
    <property type="term" value="P:regulation of DNA-templated transcription"/>
    <property type="evidence" value="ECO:0007669"/>
    <property type="project" value="InterPro"/>
</dbReference>
<dbReference type="AlphaFoldDB" id="A0A4U0UIM4"/>
<dbReference type="SUPFAM" id="SSF47762">
    <property type="entry name" value="PAH2 domain"/>
    <property type="match status" value="1"/>
</dbReference>
<evidence type="ECO:0000313" key="5">
    <source>
        <dbReference type="EMBL" id="TKA35503.1"/>
    </source>
</evidence>
<dbReference type="OrthoDB" id="10265969at2759"/>
<evidence type="ECO:0000256" key="3">
    <source>
        <dbReference type="PROSITE-ProRule" id="PRU00810"/>
    </source>
</evidence>
<feature type="region of interest" description="Disordered" evidence="4">
    <location>
        <begin position="231"/>
        <end position="263"/>
    </location>
</feature>
<feature type="compositionally biased region" description="Gly residues" evidence="4">
    <location>
        <begin position="243"/>
        <end position="263"/>
    </location>
</feature>
<comment type="subcellular location">
    <subcellularLocation>
        <location evidence="1 3">Nucleus</location>
    </subcellularLocation>
</comment>
<evidence type="ECO:0000313" key="6">
    <source>
        <dbReference type="Proteomes" id="UP000310066"/>
    </source>
</evidence>
<evidence type="ECO:0000256" key="2">
    <source>
        <dbReference type="ARBA" id="ARBA00023242"/>
    </source>
</evidence>
<evidence type="ECO:0000256" key="1">
    <source>
        <dbReference type="ARBA" id="ARBA00004123"/>
    </source>
</evidence>
<dbReference type="Gene3D" id="1.20.1160.11">
    <property type="entry name" value="Paired amphipathic helix"/>
    <property type="match status" value="1"/>
</dbReference>
<dbReference type="PROSITE" id="PS51477">
    <property type="entry name" value="PAH"/>
    <property type="match status" value="1"/>
</dbReference>
<dbReference type="STRING" id="329885.A0A4U0UIM4"/>
<accession>A0A4U0UIM4</accession>
<protein>
    <submittedName>
        <fullName evidence="5">Uncharacterized protein</fullName>
    </submittedName>
</protein>
<feature type="compositionally biased region" description="Basic and acidic residues" evidence="4">
    <location>
        <begin position="123"/>
        <end position="143"/>
    </location>
</feature>
<gene>
    <name evidence="5" type="ORF">B0A54_13090</name>
</gene>